<organism evidence="1 4">
    <name type="scientific">Enterococcus faecium</name>
    <name type="common">Streptococcus faecium</name>
    <dbReference type="NCBI Taxonomy" id="1352"/>
    <lineage>
        <taxon>Bacteria</taxon>
        <taxon>Bacillati</taxon>
        <taxon>Bacillota</taxon>
        <taxon>Bacilli</taxon>
        <taxon>Lactobacillales</taxon>
        <taxon>Enterococcaceae</taxon>
        <taxon>Enterococcus</taxon>
    </lineage>
</organism>
<dbReference type="InterPro" id="IPR003718">
    <property type="entry name" value="OsmC/Ohr_fam"/>
</dbReference>
<evidence type="ECO:0000313" key="2">
    <source>
        <dbReference type="EMBL" id="PZM51895.1"/>
    </source>
</evidence>
<dbReference type="Pfam" id="PF02566">
    <property type="entry name" value="OsmC"/>
    <property type="match status" value="1"/>
</dbReference>
<reference evidence="1" key="2">
    <citation type="journal article" date="2022" name="J. Anim. Sci.">
        <title>Whole genome sequence analyses-based assessment of virulence potential and antimicrobial susceptibilities and resistance of Enterococcus faecium strains isolated from commercial swine and cattle probiotic products.</title>
        <authorList>
            <person name="Shridhar P.B."/>
            <person name="Amachawadi R.G."/>
            <person name="Tokach M."/>
            <person name="Patel I."/>
            <person name="Gangiredla J."/>
            <person name="Mammel M."/>
            <person name="Nagaraja T.G."/>
        </authorList>
    </citation>
    <scope>NUCLEOTIDE SEQUENCE</scope>
    <source>
        <strain evidence="1">EF215</strain>
    </source>
</reference>
<dbReference type="AlphaFoldDB" id="A0A1A7TBE1"/>
<dbReference type="Proteomes" id="UP001139644">
    <property type="component" value="Unassembled WGS sequence"/>
</dbReference>
<protein>
    <submittedName>
        <fullName evidence="2">OsmC family peroxiredoxin</fullName>
    </submittedName>
    <submittedName>
        <fullName evidence="1">OsmC family protein</fullName>
    </submittedName>
</protein>
<gene>
    <name evidence="2" type="ORF">DKP91_16175</name>
    <name evidence="1" type="ORF">KYX88_07195</name>
</gene>
<dbReference type="RefSeq" id="WP_002307605.1">
    <property type="nucleotide sequence ID" value="NZ_AP019409.1"/>
</dbReference>
<dbReference type="Proteomes" id="UP000249070">
    <property type="component" value="Unassembled WGS sequence"/>
</dbReference>
<comment type="caution">
    <text evidence="1">The sequence shown here is derived from an EMBL/GenBank/DDBJ whole genome shotgun (WGS) entry which is preliminary data.</text>
</comment>
<name>A0A1A7TBE1_ENTFC</name>
<dbReference type="PANTHER" id="PTHR34352">
    <property type="entry name" value="PROTEIN YHFA"/>
    <property type="match status" value="1"/>
</dbReference>
<dbReference type="EMBL" id="JAIFOC010000053">
    <property type="protein sequence ID" value="MBX4222605.1"/>
    <property type="molecule type" value="Genomic_DNA"/>
</dbReference>
<dbReference type="InterPro" id="IPR036102">
    <property type="entry name" value="OsmC/Ohrsf"/>
</dbReference>
<dbReference type="PANTHER" id="PTHR34352:SF1">
    <property type="entry name" value="PROTEIN YHFA"/>
    <property type="match status" value="1"/>
</dbReference>
<evidence type="ECO:0000313" key="3">
    <source>
        <dbReference type="Proteomes" id="UP000249070"/>
    </source>
</evidence>
<proteinExistence type="predicted"/>
<dbReference type="Gene3D" id="3.30.300.20">
    <property type="match status" value="1"/>
</dbReference>
<dbReference type="InterPro" id="IPR015946">
    <property type="entry name" value="KH_dom-like_a/b"/>
</dbReference>
<accession>A0A1A7TBE1</accession>
<dbReference type="EMBL" id="QHGU01000210">
    <property type="protein sequence ID" value="PZM51895.1"/>
    <property type="molecule type" value="Genomic_DNA"/>
</dbReference>
<dbReference type="SUPFAM" id="SSF82784">
    <property type="entry name" value="OsmC-like"/>
    <property type="match status" value="1"/>
</dbReference>
<evidence type="ECO:0000313" key="1">
    <source>
        <dbReference type="EMBL" id="MBX4222605.1"/>
    </source>
</evidence>
<reference evidence="2 3" key="1">
    <citation type="submission" date="2018-05" db="EMBL/GenBank/DDBJ databases">
        <title>Vancomycin-resistant Enterococcus faecium strain from Chelyabinsk, Russia.</title>
        <authorList>
            <person name="Gostev V."/>
            <person name="Goncharov A."/>
            <person name="Kolodzhieva V."/>
            <person name="Suvorov A."/>
            <person name="Sidorenko S."/>
            <person name="Zueva L."/>
        </authorList>
    </citation>
    <scope>NUCLEOTIDE SEQUENCE [LARGE SCALE GENOMIC DNA]</scope>
    <source>
        <strain evidence="2 3">20</strain>
    </source>
</reference>
<sequence length="130" mass="14258">MTVETLTIHQGSDKLEMTTPTGNWVLAREKGYSPVQMLVSAVAACGGYVYASVLENSKITAEIEKIEVSYDRDDNKKAQPVSAIHIQFYAKIAEADHDKATRCLKLVSPNCPVIQSLDPAIEVTETVTFI</sequence>
<evidence type="ECO:0000313" key="4">
    <source>
        <dbReference type="Proteomes" id="UP001139644"/>
    </source>
</evidence>